<dbReference type="EMBL" id="JBEQNB010000005">
    <property type="protein sequence ID" value="MES0834190.1"/>
    <property type="molecule type" value="Genomic_DNA"/>
</dbReference>
<evidence type="ECO:0000313" key="1">
    <source>
        <dbReference type="EMBL" id="MES0834190.1"/>
    </source>
</evidence>
<proteinExistence type="predicted"/>
<organism evidence="1 2">
    <name type="scientific">Nocardiopsis tropica</name>
    <dbReference type="NCBI Taxonomy" id="109330"/>
    <lineage>
        <taxon>Bacteria</taxon>
        <taxon>Bacillati</taxon>
        <taxon>Actinomycetota</taxon>
        <taxon>Actinomycetes</taxon>
        <taxon>Streptosporangiales</taxon>
        <taxon>Nocardiopsidaceae</taxon>
        <taxon>Nocardiopsis</taxon>
    </lineage>
</organism>
<comment type="caution">
    <text evidence="1">The sequence shown here is derived from an EMBL/GenBank/DDBJ whole genome shotgun (WGS) entry which is preliminary data.</text>
</comment>
<evidence type="ECO:0000313" key="2">
    <source>
        <dbReference type="Proteomes" id="UP001432401"/>
    </source>
</evidence>
<accession>A0ABV1ZSU8</accession>
<dbReference type="Proteomes" id="UP001432401">
    <property type="component" value="Unassembled WGS sequence"/>
</dbReference>
<sequence>MAWTWRYFEADGADPLAEDLPSESFTSRGDAESWLGENWQELAEGGVGRVALLEDDREVYAMALEPVE</sequence>
<keyword evidence="2" id="KW-1185">Reference proteome</keyword>
<reference evidence="1 2" key="1">
    <citation type="submission" date="2024-06" db="EMBL/GenBank/DDBJ databases">
        <authorList>
            <person name="Bataeva Y.V."/>
            <person name="Grigorian L.N."/>
            <person name="Solomentsev V.I."/>
        </authorList>
    </citation>
    <scope>NUCLEOTIDE SEQUENCE [LARGE SCALE GENOMIC DNA]</scope>
    <source>
        <strain evidence="2">SCPM-O-B-12605 (RCAM04882)</strain>
    </source>
</reference>
<protein>
    <submittedName>
        <fullName evidence="1">Uncharacterized protein</fullName>
    </submittedName>
</protein>
<gene>
    <name evidence="1" type="ORF">ABUK86_10395</name>
</gene>
<dbReference type="RefSeq" id="WP_267948859.1">
    <property type="nucleotide sequence ID" value="NZ_JBEQNA010000004.1"/>
</dbReference>
<name>A0ABV1ZSU8_9ACTN</name>